<evidence type="ECO:0000256" key="4">
    <source>
        <dbReference type="ARBA" id="ARBA00023172"/>
    </source>
</evidence>
<comment type="function">
    <text evidence="7">Involved in DNA repair and RecF pathway recombination.</text>
</comment>
<protein>
    <recommendedName>
        <fullName evidence="2 7">DNA repair protein RecO</fullName>
    </recommendedName>
    <alternativeName>
        <fullName evidence="6 7">Recombination protein O</fullName>
    </alternativeName>
</protein>
<dbReference type="AlphaFoldDB" id="A0A1H1BAV4"/>
<dbReference type="InterPro" id="IPR012340">
    <property type="entry name" value="NA-bd_OB-fold"/>
</dbReference>
<evidence type="ECO:0000256" key="6">
    <source>
        <dbReference type="ARBA" id="ARBA00033409"/>
    </source>
</evidence>
<evidence type="ECO:0000256" key="3">
    <source>
        <dbReference type="ARBA" id="ARBA00022763"/>
    </source>
</evidence>
<feature type="domain" description="DNA replication/recombination mediator RecO N-terminal" evidence="8">
    <location>
        <begin position="1"/>
        <end position="77"/>
    </location>
</feature>
<evidence type="ECO:0000256" key="5">
    <source>
        <dbReference type="ARBA" id="ARBA00023204"/>
    </source>
</evidence>
<keyword evidence="3 7" id="KW-0227">DNA damage</keyword>
<dbReference type="Gene3D" id="2.40.50.140">
    <property type="entry name" value="Nucleic acid-binding proteins"/>
    <property type="match status" value="1"/>
</dbReference>
<dbReference type="GO" id="GO:0006310">
    <property type="term" value="P:DNA recombination"/>
    <property type="evidence" value="ECO:0007669"/>
    <property type="project" value="UniProtKB-UniRule"/>
</dbReference>
<dbReference type="GO" id="GO:0006302">
    <property type="term" value="P:double-strand break repair"/>
    <property type="evidence" value="ECO:0007669"/>
    <property type="project" value="TreeGrafter"/>
</dbReference>
<evidence type="ECO:0000313" key="10">
    <source>
        <dbReference type="Proteomes" id="UP000199444"/>
    </source>
</evidence>
<evidence type="ECO:0000256" key="7">
    <source>
        <dbReference type="HAMAP-Rule" id="MF_00201"/>
    </source>
</evidence>
<dbReference type="Proteomes" id="UP000199444">
    <property type="component" value="Unassembled WGS sequence"/>
</dbReference>
<dbReference type="RefSeq" id="WP_092492532.1">
    <property type="nucleotide sequence ID" value="NZ_FNKD01000002.1"/>
</dbReference>
<dbReference type="InterPro" id="IPR022572">
    <property type="entry name" value="DNA_rep/recomb_RecO_N"/>
</dbReference>
<dbReference type="PANTHER" id="PTHR33991:SF1">
    <property type="entry name" value="DNA REPAIR PROTEIN RECO"/>
    <property type="match status" value="1"/>
</dbReference>
<dbReference type="InterPro" id="IPR003717">
    <property type="entry name" value="RecO"/>
</dbReference>
<dbReference type="Pfam" id="PF11967">
    <property type="entry name" value="RecO_N"/>
    <property type="match status" value="1"/>
</dbReference>
<dbReference type="Gene3D" id="1.20.1440.120">
    <property type="entry name" value="Recombination protein O, C-terminal domain"/>
    <property type="match status" value="1"/>
</dbReference>
<dbReference type="Pfam" id="PF02565">
    <property type="entry name" value="RecO_C"/>
    <property type="match status" value="1"/>
</dbReference>
<dbReference type="STRING" id="553311.SAMN05216231_1681"/>
<dbReference type="EMBL" id="FNKD01000002">
    <property type="protein sequence ID" value="SDQ49114.1"/>
    <property type="molecule type" value="Genomic_DNA"/>
</dbReference>
<name>A0A1H1BAV4_9BACI</name>
<dbReference type="InterPro" id="IPR042242">
    <property type="entry name" value="RecO_C"/>
</dbReference>
<accession>A0A1H1BAV4</accession>
<dbReference type="SUPFAM" id="SSF57863">
    <property type="entry name" value="ArfGap/RecO-like zinc finger"/>
    <property type="match status" value="1"/>
</dbReference>
<keyword evidence="5 7" id="KW-0234">DNA repair</keyword>
<keyword evidence="10" id="KW-1185">Reference proteome</keyword>
<evidence type="ECO:0000256" key="1">
    <source>
        <dbReference type="ARBA" id="ARBA00007452"/>
    </source>
</evidence>
<organism evidence="9 10">
    <name type="scientific">Virgibacillus salinus</name>
    <dbReference type="NCBI Taxonomy" id="553311"/>
    <lineage>
        <taxon>Bacteria</taxon>
        <taxon>Bacillati</taxon>
        <taxon>Bacillota</taxon>
        <taxon>Bacilli</taxon>
        <taxon>Bacillales</taxon>
        <taxon>Bacillaceae</taxon>
        <taxon>Virgibacillus</taxon>
    </lineage>
</organism>
<evidence type="ECO:0000313" key="9">
    <source>
        <dbReference type="EMBL" id="SDQ49114.1"/>
    </source>
</evidence>
<sequence length="249" mass="28216">MLEKMKGIVIKTQDYSESHKIVTIYSNKLGKISAIARGAKKPKSRMAAVTQPFILGEFFIYINSGLSTIQQGDVVDSLRFIREDIIKTAYAAYIVELTDKLVDSHLPDKYLFDQLYQTLSWIAEHDDADADIPMMMYELKLFAKGGFAPTVSNCVSCGRKDTPLYFSISEGGLLCSRCNHIDSEAIMLPDKIAKLLHIFVSVELERVGKISVKSANKNLLRQLIDAYYDQYGGYYLKSKRFLNQLDKLR</sequence>
<proteinExistence type="inferred from homology"/>
<comment type="similarity">
    <text evidence="1 7">Belongs to the RecO family.</text>
</comment>
<gene>
    <name evidence="7" type="primary">recO</name>
    <name evidence="9" type="ORF">SAMN05216231_1681</name>
</gene>
<dbReference type="InterPro" id="IPR037278">
    <property type="entry name" value="ARFGAP/RecO"/>
</dbReference>
<reference evidence="9 10" key="1">
    <citation type="submission" date="2016-10" db="EMBL/GenBank/DDBJ databases">
        <authorList>
            <person name="de Groot N.N."/>
        </authorList>
    </citation>
    <scope>NUCLEOTIDE SEQUENCE [LARGE SCALE GENOMIC DNA]</scope>
    <source>
        <strain evidence="9 10">CGMCC 1.10449</strain>
    </source>
</reference>
<dbReference type="HAMAP" id="MF_00201">
    <property type="entry name" value="RecO"/>
    <property type="match status" value="1"/>
</dbReference>
<dbReference type="GO" id="GO:0043590">
    <property type="term" value="C:bacterial nucleoid"/>
    <property type="evidence" value="ECO:0007669"/>
    <property type="project" value="TreeGrafter"/>
</dbReference>
<evidence type="ECO:0000259" key="8">
    <source>
        <dbReference type="Pfam" id="PF11967"/>
    </source>
</evidence>
<dbReference type="SUPFAM" id="SSF50249">
    <property type="entry name" value="Nucleic acid-binding proteins"/>
    <property type="match status" value="1"/>
</dbReference>
<keyword evidence="4 7" id="KW-0233">DNA recombination</keyword>
<dbReference type="PANTHER" id="PTHR33991">
    <property type="entry name" value="DNA REPAIR PROTEIN RECO"/>
    <property type="match status" value="1"/>
</dbReference>
<evidence type="ECO:0000256" key="2">
    <source>
        <dbReference type="ARBA" id="ARBA00021310"/>
    </source>
</evidence>
<dbReference type="NCBIfam" id="TIGR00613">
    <property type="entry name" value="reco"/>
    <property type="match status" value="1"/>
</dbReference>